<feature type="region of interest" description="Disordered" evidence="1">
    <location>
        <begin position="27"/>
        <end position="52"/>
    </location>
</feature>
<dbReference type="Proteomes" id="UP001300496">
    <property type="component" value="Unassembled WGS sequence"/>
</dbReference>
<evidence type="ECO:0000256" key="2">
    <source>
        <dbReference type="SAM" id="SignalP"/>
    </source>
</evidence>
<dbReference type="EMBL" id="JAODOR010000001">
    <property type="protein sequence ID" value="MCT9000801.1"/>
    <property type="molecule type" value="Genomic_DNA"/>
</dbReference>
<gene>
    <name evidence="3" type="ORF">N4R40_00265</name>
</gene>
<name>A0ABT2P7X2_9MICO</name>
<feature type="compositionally biased region" description="Low complexity" evidence="1">
    <location>
        <begin position="27"/>
        <end position="47"/>
    </location>
</feature>
<protein>
    <recommendedName>
        <fullName evidence="5">DUF732 domain-containing protein</fullName>
    </recommendedName>
</protein>
<dbReference type="RefSeq" id="WP_261605361.1">
    <property type="nucleotide sequence ID" value="NZ_JAODOR010000001.1"/>
</dbReference>
<comment type="caution">
    <text evidence="3">The sequence shown here is derived from an EMBL/GenBank/DDBJ whole genome shotgun (WGS) entry which is preliminary data.</text>
</comment>
<proteinExistence type="predicted"/>
<evidence type="ECO:0000313" key="4">
    <source>
        <dbReference type="Proteomes" id="UP001300496"/>
    </source>
</evidence>
<feature type="signal peptide" evidence="2">
    <location>
        <begin position="1"/>
        <end position="17"/>
    </location>
</feature>
<dbReference type="PROSITE" id="PS51257">
    <property type="entry name" value="PROKAR_LIPOPROTEIN"/>
    <property type="match status" value="1"/>
</dbReference>
<keyword evidence="4" id="KW-1185">Reference proteome</keyword>
<organism evidence="3 4">
    <name type="scientific">Microbacterium memoriense</name>
    <dbReference type="NCBI Taxonomy" id="2978350"/>
    <lineage>
        <taxon>Bacteria</taxon>
        <taxon>Bacillati</taxon>
        <taxon>Actinomycetota</taxon>
        <taxon>Actinomycetes</taxon>
        <taxon>Micrococcales</taxon>
        <taxon>Microbacteriaceae</taxon>
        <taxon>Microbacterium</taxon>
    </lineage>
</organism>
<evidence type="ECO:0000313" key="3">
    <source>
        <dbReference type="EMBL" id="MCT9000801.1"/>
    </source>
</evidence>
<evidence type="ECO:0008006" key="5">
    <source>
        <dbReference type="Google" id="ProtNLM"/>
    </source>
</evidence>
<feature type="chain" id="PRO_5045759997" description="DUF732 domain-containing protein" evidence="2">
    <location>
        <begin position="18"/>
        <end position="189"/>
    </location>
</feature>
<evidence type="ECO:0000256" key="1">
    <source>
        <dbReference type="SAM" id="MobiDB-lite"/>
    </source>
</evidence>
<reference evidence="3 4" key="1">
    <citation type="journal article" date="2024" name="Int. J. Syst. Evol. Microbiol.">
        <title>Microbacterium memoriense sp. nov., a member of the Actinomycetota from marine beach sediment of the north coast of Portugal.</title>
        <authorList>
            <person name="Santos J.D.N.D."/>
            <person name="Klimek D."/>
            <person name="Calusinska M."/>
            <person name="Lobo-da-Cunha A."/>
            <person name="Catita J."/>
            <person name="Goncalves H."/>
            <person name="Gonzalez I."/>
            <person name="Lage O.M."/>
        </authorList>
    </citation>
    <scope>NUCLEOTIDE SEQUENCE [LARGE SCALE GENOMIC DNA]</scope>
    <source>
        <strain evidence="3 4">PMIC_1C1B</strain>
    </source>
</reference>
<sequence>MTRRTSLTLAATLVAFAALTGCTGAGTASPTETAASSASPTATPTGAIGDPDLEDAFAEREQFFRDQQFASGSTSLSAVTPAQKDFIAEQRAYIESQGAVWSPEYETVYLALTADACETSILNGHALETTTFTTHLQTSPLVATLLDGVPEDQRTAATGNLASVMVFGTSFLCPADSPQWEAAYTEVFG</sequence>
<keyword evidence="2" id="KW-0732">Signal</keyword>
<accession>A0ABT2P7X2</accession>